<feature type="transmembrane region" description="Helical" evidence="5">
    <location>
        <begin position="136"/>
        <end position="155"/>
    </location>
</feature>
<dbReference type="AlphaFoldDB" id="A0AB39USR3"/>
<evidence type="ECO:0000256" key="1">
    <source>
        <dbReference type="ARBA" id="ARBA00004141"/>
    </source>
</evidence>
<feature type="transmembrane region" description="Helical" evidence="5">
    <location>
        <begin position="30"/>
        <end position="48"/>
    </location>
</feature>
<feature type="transmembrane region" description="Helical" evidence="5">
    <location>
        <begin position="192"/>
        <end position="222"/>
    </location>
</feature>
<comment type="subcellular location">
    <subcellularLocation>
        <location evidence="1">Membrane</location>
        <topology evidence="1">Multi-pass membrane protein</topology>
    </subcellularLocation>
</comment>
<feature type="transmembrane region" description="Helical" evidence="5">
    <location>
        <begin position="323"/>
        <end position="343"/>
    </location>
</feature>
<dbReference type="EMBL" id="CP154858">
    <property type="protein sequence ID" value="XDT70967.1"/>
    <property type="molecule type" value="Genomic_DNA"/>
</dbReference>
<evidence type="ECO:0000256" key="2">
    <source>
        <dbReference type="ARBA" id="ARBA00022692"/>
    </source>
</evidence>
<evidence type="ECO:0000256" key="4">
    <source>
        <dbReference type="ARBA" id="ARBA00023136"/>
    </source>
</evidence>
<evidence type="ECO:0000256" key="5">
    <source>
        <dbReference type="SAM" id="Phobius"/>
    </source>
</evidence>
<evidence type="ECO:0000256" key="3">
    <source>
        <dbReference type="ARBA" id="ARBA00022989"/>
    </source>
</evidence>
<keyword evidence="3 5" id="KW-1133">Transmembrane helix</keyword>
<feature type="transmembrane region" description="Helical" evidence="5">
    <location>
        <begin position="79"/>
        <end position="99"/>
    </location>
</feature>
<feature type="transmembrane region" description="Helical" evidence="5">
    <location>
        <begin position="105"/>
        <end position="124"/>
    </location>
</feature>
<reference evidence="7" key="1">
    <citation type="submission" date="2024-05" db="EMBL/GenBank/DDBJ databases">
        <title>Genome sequencing of novel strain.</title>
        <authorList>
            <person name="Ganbat D."/>
            <person name="Ganbat S."/>
            <person name="Lee S.-J."/>
        </authorList>
    </citation>
    <scope>NUCLEOTIDE SEQUENCE</scope>
    <source>
        <strain evidence="7">SMD15-11</strain>
    </source>
</reference>
<keyword evidence="7" id="KW-0436">Ligase</keyword>
<feature type="transmembrane region" description="Helical" evidence="5">
    <location>
        <begin position="377"/>
        <end position="394"/>
    </location>
</feature>
<gene>
    <name evidence="7" type="ORF">AAIA72_09095</name>
</gene>
<feature type="transmembrane region" description="Helical" evidence="5">
    <location>
        <begin position="6"/>
        <end position="23"/>
    </location>
</feature>
<feature type="transmembrane region" description="Helical" evidence="5">
    <location>
        <begin position="228"/>
        <end position="245"/>
    </location>
</feature>
<keyword evidence="2 5" id="KW-0812">Transmembrane</keyword>
<keyword evidence="4 5" id="KW-0472">Membrane</keyword>
<dbReference type="RefSeq" id="WP_369600008.1">
    <property type="nucleotide sequence ID" value="NZ_CP154858.1"/>
</dbReference>
<dbReference type="Pfam" id="PF04932">
    <property type="entry name" value="Wzy_C"/>
    <property type="match status" value="1"/>
</dbReference>
<protein>
    <submittedName>
        <fullName evidence="7">O-antigen ligase family protein</fullName>
    </submittedName>
</protein>
<dbReference type="GO" id="GO:0016874">
    <property type="term" value="F:ligase activity"/>
    <property type="evidence" value="ECO:0007669"/>
    <property type="project" value="UniProtKB-KW"/>
</dbReference>
<evidence type="ECO:0000313" key="7">
    <source>
        <dbReference type="EMBL" id="XDT70967.1"/>
    </source>
</evidence>
<dbReference type="InterPro" id="IPR007016">
    <property type="entry name" value="O-antigen_ligase-rel_domated"/>
</dbReference>
<sequence>MADVVVKYGFPFVFFVAYVVFCIKQRSTNIRLAALFFTSAVSFSQNFVFVFREVHQFIQLFLVCMLILLISKRRKLSKVIGLFSVFALFVFLSIGAAPFDSDVKVQTANFILVFLILTFLFTAIHSVADLISLLKYIGFLGFLLSCSGIFEYLIGGTDRIEGTFANPNYFALFVALSWVLVLSYCNSFIKYFFIAVMTVSLFLSGSRSALVIPLIHFCWLFYRGALGYRRLAYGFMFLLGIFILFSSGLTRFSSLETSASDAERLIFAKMAINMAYDNPAFGVGWGRFVSEYSNYSISVNKVDLSSGSIDPTKYDRRVTHNDLLRILAELGFLAFFICVYFVAKTFVIIVRYHGFNVPPLFACWTGIVFFSFTHNNLNTAMTWFFIFLPWFVFYKCKASKYVSHVN</sequence>
<dbReference type="GO" id="GO:0016020">
    <property type="term" value="C:membrane"/>
    <property type="evidence" value="ECO:0007669"/>
    <property type="project" value="UniProtKB-SubCell"/>
</dbReference>
<name>A0AB39USR3_9GAMM</name>
<proteinExistence type="predicted"/>
<dbReference type="PANTHER" id="PTHR37422:SF13">
    <property type="entry name" value="LIPOPOLYSACCHARIDE BIOSYNTHESIS PROTEIN PA4999-RELATED"/>
    <property type="match status" value="1"/>
</dbReference>
<feature type="transmembrane region" description="Helical" evidence="5">
    <location>
        <begin position="167"/>
        <end position="185"/>
    </location>
</feature>
<feature type="transmembrane region" description="Helical" evidence="5">
    <location>
        <begin position="54"/>
        <end position="70"/>
    </location>
</feature>
<accession>A0AB39USR3</accession>
<dbReference type="InterPro" id="IPR051533">
    <property type="entry name" value="WaaL-like"/>
</dbReference>
<feature type="domain" description="O-antigen ligase-related" evidence="6">
    <location>
        <begin position="193"/>
        <end position="337"/>
    </location>
</feature>
<dbReference type="KEGG" id="tcd:AAIA72_09095"/>
<dbReference type="PANTHER" id="PTHR37422">
    <property type="entry name" value="TEICHURONIC ACID BIOSYNTHESIS PROTEIN TUAE"/>
    <property type="match status" value="1"/>
</dbReference>
<evidence type="ECO:0000259" key="6">
    <source>
        <dbReference type="Pfam" id="PF04932"/>
    </source>
</evidence>
<organism evidence="7">
    <name type="scientific">Thermohahella caldifontis</name>
    <dbReference type="NCBI Taxonomy" id="3142973"/>
    <lineage>
        <taxon>Bacteria</taxon>
        <taxon>Pseudomonadati</taxon>
        <taxon>Pseudomonadota</taxon>
        <taxon>Gammaproteobacteria</taxon>
        <taxon>Oceanospirillales</taxon>
        <taxon>Hahellaceae</taxon>
        <taxon>Thermohahella</taxon>
    </lineage>
</organism>